<accession>A0A7S2KHU7</accession>
<dbReference type="SUPFAM" id="SSF52540">
    <property type="entry name" value="P-loop containing nucleoside triphosphate hydrolases"/>
    <property type="match status" value="1"/>
</dbReference>
<dbReference type="GO" id="GO:0019205">
    <property type="term" value="F:nucleobase-containing compound kinase activity"/>
    <property type="evidence" value="ECO:0007669"/>
    <property type="project" value="InterPro"/>
</dbReference>
<keyword evidence="5 9" id="KW-0067">ATP-binding</keyword>
<reference evidence="11" key="1">
    <citation type="submission" date="2021-01" db="EMBL/GenBank/DDBJ databases">
        <authorList>
            <person name="Corre E."/>
            <person name="Pelletier E."/>
            <person name="Niang G."/>
            <person name="Scheremetjew M."/>
            <person name="Finn R."/>
            <person name="Kale V."/>
            <person name="Holt S."/>
            <person name="Cochrane G."/>
            <person name="Meng A."/>
            <person name="Brown T."/>
            <person name="Cohen L."/>
        </authorList>
    </citation>
    <scope>NUCLEOTIDE SEQUENCE</scope>
    <source>
        <strain evidence="11">SM1012Den-03</strain>
    </source>
</reference>
<dbReference type="Gene3D" id="3.40.50.300">
    <property type="entry name" value="P-loop containing nucleotide triphosphate hydrolases"/>
    <property type="match status" value="1"/>
</dbReference>
<dbReference type="GO" id="GO:0005737">
    <property type="term" value="C:cytoplasm"/>
    <property type="evidence" value="ECO:0007669"/>
    <property type="project" value="UniProtKB-SubCell"/>
</dbReference>
<comment type="domain">
    <text evidence="9">Consists of three domains, a large central CORE domain and two small peripheral domains, NMPbind and LID, which undergo movements during catalysis. The LID domain closes over the site of phosphoryl transfer upon ATP binding. Assembling and dissambling the active center during each catalytic cycle provides an effective means to prevent ATP hydrolysis.</text>
</comment>
<comment type="similarity">
    <text evidence="9">Belongs to the adenylate kinase family. UMP-CMP kinase subfamily.</text>
</comment>
<dbReference type="PRINTS" id="PR00094">
    <property type="entry name" value="ADENYLTKNASE"/>
</dbReference>
<feature type="binding site" evidence="9">
    <location>
        <begin position="146"/>
        <end position="149"/>
    </location>
    <ligand>
        <name>a ribonucleoside 5'-phosphate</name>
        <dbReference type="ChEBI" id="CHEBI:58043"/>
    </ligand>
</feature>
<evidence type="ECO:0000256" key="2">
    <source>
        <dbReference type="ARBA" id="ARBA00022679"/>
    </source>
</evidence>
<feature type="region of interest" description="NMPbind" evidence="9">
    <location>
        <begin position="87"/>
        <end position="117"/>
    </location>
</feature>
<keyword evidence="10" id="KW-0472">Membrane</keyword>
<comment type="function">
    <text evidence="9">Catalyzes the phosphorylation of pyrimidine nucleoside monophosphates at the expense of ATP. Plays an important role in de novo pyrimidine nucleotide biosynthesis. Has preference for UMP and CMP as phosphate acceptors.</text>
</comment>
<dbReference type="HAMAP" id="MF_00235">
    <property type="entry name" value="Adenylate_kinase_Adk"/>
    <property type="match status" value="1"/>
</dbReference>
<dbReference type="EC" id="2.7.4.14" evidence="9"/>
<dbReference type="InterPro" id="IPR000850">
    <property type="entry name" value="Adenylat/UMP-CMP_kin"/>
</dbReference>
<evidence type="ECO:0000256" key="7">
    <source>
        <dbReference type="ARBA" id="ARBA00023242"/>
    </source>
</evidence>
<dbReference type="GO" id="GO:0016776">
    <property type="term" value="F:phosphotransferase activity, phosphate group as acceptor"/>
    <property type="evidence" value="ECO:0007669"/>
    <property type="project" value="InterPro"/>
</dbReference>
<organism evidence="11">
    <name type="scientific">Skeletonema marinoi</name>
    <dbReference type="NCBI Taxonomy" id="267567"/>
    <lineage>
        <taxon>Eukaryota</taxon>
        <taxon>Sar</taxon>
        <taxon>Stramenopiles</taxon>
        <taxon>Ochrophyta</taxon>
        <taxon>Bacillariophyta</taxon>
        <taxon>Coscinodiscophyceae</taxon>
        <taxon>Thalassiosirophycidae</taxon>
        <taxon>Thalassiosirales</taxon>
        <taxon>Skeletonemataceae</taxon>
        <taxon>Skeletonema</taxon>
        <taxon>Skeletonema marinoi-dohrnii complex</taxon>
    </lineage>
</organism>
<feature type="transmembrane region" description="Helical" evidence="10">
    <location>
        <begin position="16"/>
        <end position="36"/>
    </location>
</feature>
<dbReference type="EMBL" id="HBGZ01003325">
    <property type="protein sequence ID" value="CAD9576386.1"/>
    <property type="molecule type" value="Transcribed_RNA"/>
</dbReference>
<dbReference type="Pfam" id="PF00406">
    <property type="entry name" value="ADK"/>
    <property type="match status" value="1"/>
</dbReference>
<feature type="binding site" evidence="9">
    <location>
        <position position="187"/>
    </location>
    <ligand>
        <name>ATP</name>
        <dbReference type="ChEBI" id="CHEBI:30616"/>
    </ligand>
</feature>
<evidence type="ECO:0000256" key="3">
    <source>
        <dbReference type="ARBA" id="ARBA00022741"/>
    </source>
</evidence>
<feature type="binding site" evidence="9">
    <location>
        <begin position="67"/>
        <end position="72"/>
    </location>
    <ligand>
        <name>ATP</name>
        <dbReference type="ChEBI" id="CHEBI:30616"/>
    </ligand>
</feature>
<dbReference type="InterPro" id="IPR027417">
    <property type="entry name" value="P-loop_NTPase"/>
</dbReference>
<evidence type="ECO:0000256" key="9">
    <source>
        <dbReference type="HAMAP-Rule" id="MF_03172"/>
    </source>
</evidence>
<evidence type="ECO:0000256" key="8">
    <source>
        <dbReference type="ARBA" id="ARBA00048116"/>
    </source>
</evidence>
<keyword evidence="2 9" id="KW-0808">Transferase</keyword>
<comment type="catalytic activity">
    <reaction evidence="8 9">
        <text>UMP + ATP = UDP + ADP</text>
        <dbReference type="Rhea" id="RHEA:24400"/>
        <dbReference type="ChEBI" id="CHEBI:30616"/>
        <dbReference type="ChEBI" id="CHEBI:57865"/>
        <dbReference type="ChEBI" id="CHEBI:58223"/>
        <dbReference type="ChEBI" id="CHEBI:456216"/>
        <dbReference type="EC" id="2.7.4.14"/>
    </reaction>
</comment>
<comment type="subunit">
    <text evidence="9">Monomer.</text>
</comment>
<comment type="subcellular location">
    <subcellularLocation>
        <location evidence="9">Cytoplasm</location>
    </subcellularLocation>
    <subcellularLocation>
        <location evidence="9">Nucleus</location>
    </subcellularLocation>
</comment>
<sequence length="247" mass="27213">MPEDCKHCTKGTSYSMGLGFCPFSLALFAGTAISYVKLLQHKSSKSSTTTPSSSEPFRVVFVLGGPGAGKGTQCTLLSKNHGWAHLSAGDLLRAERKKSGSKLADIINSNISAGKIVPSEITTQLIKNAMVELRTTQGQIKFLIDGFPRSEGNVTSWQEVVGDAAVLEYVLFFECPYDILTSRLLERGKTSGRSDDSLDVIRKRFNTYREESMPIIDMYEKEGKVRKILADRSIEDVYAEVESILKN</sequence>
<evidence type="ECO:0000256" key="6">
    <source>
        <dbReference type="ARBA" id="ARBA00022975"/>
    </source>
</evidence>
<dbReference type="CDD" id="cd01428">
    <property type="entry name" value="ADK"/>
    <property type="match status" value="1"/>
</dbReference>
<keyword evidence="10" id="KW-0812">Transmembrane</keyword>
<protein>
    <recommendedName>
        <fullName evidence="9">UMP-CMP kinase</fullName>
        <ecNumber evidence="9">2.7.4.14</ecNumber>
    </recommendedName>
    <alternativeName>
        <fullName evidence="9">Deoxycytidylate kinase</fullName>
        <shortName evidence="9">CK</shortName>
        <shortName evidence="9">dCMP kinase</shortName>
    </alternativeName>
    <alternativeName>
        <fullName evidence="9">Uridine monophosphate/cytidine monophosphate kinase</fullName>
        <shortName evidence="9">UMP/CMP kinase</shortName>
        <shortName evidence="9">UMP/CMPK</shortName>
    </alternativeName>
</protein>
<feature type="binding site" evidence="9">
    <location>
        <position position="204"/>
    </location>
    <ligand>
        <name>a ribonucleoside 5'-phosphate</name>
        <dbReference type="ChEBI" id="CHEBI:58043"/>
    </ligand>
</feature>
<comment type="catalytic activity">
    <reaction evidence="9">
        <text>CMP + ATP = CDP + ADP</text>
        <dbReference type="Rhea" id="RHEA:11600"/>
        <dbReference type="ChEBI" id="CHEBI:30616"/>
        <dbReference type="ChEBI" id="CHEBI:58069"/>
        <dbReference type="ChEBI" id="CHEBI:60377"/>
        <dbReference type="ChEBI" id="CHEBI:456216"/>
        <dbReference type="EC" id="2.7.4.14"/>
    </reaction>
</comment>
<name>A0A7S2KHU7_9STRA</name>
<gene>
    <name evidence="11" type="ORF">SMAR0320_LOCUS2258</name>
</gene>
<comment type="cofactor">
    <cofactor evidence="9">
        <name>Mg(2+)</name>
        <dbReference type="ChEBI" id="CHEBI:18420"/>
    </cofactor>
    <text evidence="9">Binds 1 Mg(2+) ion per monomer.</text>
</comment>
<dbReference type="PROSITE" id="PS00113">
    <property type="entry name" value="ADENYLATE_KINASE"/>
    <property type="match status" value="1"/>
</dbReference>
<evidence type="ECO:0000313" key="11">
    <source>
        <dbReference type="EMBL" id="CAD9576386.1"/>
    </source>
</evidence>
<dbReference type="GO" id="GO:0005524">
    <property type="term" value="F:ATP binding"/>
    <property type="evidence" value="ECO:0007669"/>
    <property type="project" value="UniProtKB-KW"/>
</dbReference>
<keyword evidence="7 9" id="KW-0539">Nucleus</keyword>
<feature type="binding site" evidence="9">
    <location>
        <position position="232"/>
    </location>
    <ligand>
        <name>ATP</name>
        <dbReference type="ChEBI" id="CHEBI:30616"/>
    </ligand>
</feature>
<feature type="region of interest" description="LID" evidence="9">
    <location>
        <begin position="186"/>
        <end position="196"/>
    </location>
</feature>
<evidence type="ECO:0000256" key="4">
    <source>
        <dbReference type="ARBA" id="ARBA00022777"/>
    </source>
</evidence>
<evidence type="ECO:0000256" key="5">
    <source>
        <dbReference type="ARBA" id="ARBA00022840"/>
    </source>
</evidence>
<proteinExistence type="inferred from homology"/>
<dbReference type="GO" id="GO:0006207">
    <property type="term" value="P:'de novo' pyrimidine nucleobase biosynthetic process"/>
    <property type="evidence" value="ECO:0007669"/>
    <property type="project" value="InterPro"/>
</dbReference>
<dbReference type="InterPro" id="IPR006266">
    <property type="entry name" value="UMP_CMP_kinase"/>
</dbReference>
<feature type="binding site" evidence="9">
    <location>
        <position position="193"/>
    </location>
    <ligand>
        <name>a ribonucleoside 5'-phosphate</name>
        <dbReference type="ChEBI" id="CHEBI:58043"/>
    </ligand>
</feature>
<keyword evidence="1 9" id="KW-0963">Cytoplasm</keyword>
<evidence type="ECO:0000256" key="10">
    <source>
        <dbReference type="SAM" id="Phobius"/>
    </source>
</evidence>
<dbReference type="AlphaFoldDB" id="A0A7S2KHU7"/>
<keyword evidence="10" id="KW-1133">Transmembrane helix</keyword>
<dbReference type="GO" id="GO:0005634">
    <property type="term" value="C:nucleus"/>
    <property type="evidence" value="ECO:0007669"/>
    <property type="project" value="UniProtKB-SubCell"/>
</dbReference>
<comment type="catalytic activity">
    <reaction evidence="9">
        <text>dCMP + ATP = dCDP + ADP</text>
        <dbReference type="Rhea" id="RHEA:25094"/>
        <dbReference type="ChEBI" id="CHEBI:30616"/>
        <dbReference type="ChEBI" id="CHEBI:57566"/>
        <dbReference type="ChEBI" id="CHEBI:58593"/>
        <dbReference type="ChEBI" id="CHEBI:456216"/>
        <dbReference type="EC" id="2.7.4.14"/>
    </reaction>
</comment>
<dbReference type="InterPro" id="IPR033690">
    <property type="entry name" value="Adenylat_kinase_CS"/>
</dbReference>
<feature type="binding site" evidence="9">
    <location>
        <position position="153"/>
    </location>
    <ligand>
        <name>CMP</name>
        <dbReference type="ChEBI" id="CHEBI:60377"/>
    </ligand>
</feature>
<dbReference type="PANTHER" id="PTHR23359">
    <property type="entry name" value="NUCLEOTIDE KINASE"/>
    <property type="match status" value="1"/>
</dbReference>
<dbReference type="GO" id="GO:0006221">
    <property type="term" value="P:pyrimidine nucleotide biosynthetic process"/>
    <property type="evidence" value="ECO:0007669"/>
    <property type="project" value="UniProtKB-UniRule"/>
</dbReference>
<feature type="binding site" evidence="9">
    <location>
        <begin position="115"/>
        <end position="117"/>
    </location>
    <ligand>
        <name>a ribonucleoside 5'-phosphate</name>
        <dbReference type="ChEBI" id="CHEBI:58043"/>
    </ligand>
</feature>
<keyword evidence="6 9" id="KW-0665">Pyrimidine biosynthesis</keyword>
<keyword evidence="3 9" id="KW-0547">Nucleotide-binding</keyword>
<dbReference type="GO" id="GO:0009123">
    <property type="term" value="P:nucleoside monophosphate metabolic process"/>
    <property type="evidence" value="ECO:0007669"/>
    <property type="project" value="UniProtKB-ARBA"/>
</dbReference>
<dbReference type="NCBIfam" id="TIGR01359">
    <property type="entry name" value="UMP_CMP_kin_fam"/>
    <property type="match status" value="1"/>
</dbReference>
<dbReference type="HAMAP" id="MF_03172">
    <property type="entry name" value="Adenylate_kinase_UMP_CMP_kin"/>
    <property type="match status" value="1"/>
</dbReference>
<evidence type="ECO:0000256" key="1">
    <source>
        <dbReference type="ARBA" id="ARBA00022490"/>
    </source>
</evidence>
<keyword evidence="4 9" id="KW-0418">Kinase</keyword>
<feature type="binding site" evidence="9">
    <location>
        <position position="93"/>
    </location>
    <ligand>
        <name>a ribonucleoside 5'-phosphate</name>
        <dbReference type="ChEBI" id="CHEBI:58043"/>
    </ligand>
</feature>